<dbReference type="SUPFAM" id="SSF48498">
    <property type="entry name" value="Tetracyclin repressor-like, C-terminal domain"/>
    <property type="match status" value="1"/>
</dbReference>
<dbReference type="STRING" id="1470434.AZF00_12115"/>
<dbReference type="Pfam" id="PF17939">
    <property type="entry name" value="TetR_C_30"/>
    <property type="match status" value="1"/>
</dbReference>
<dbReference type="Proteomes" id="UP000074119">
    <property type="component" value="Chromosome"/>
</dbReference>
<dbReference type="AlphaFoldDB" id="A0A127M6Y5"/>
<dbReference type="EMBL" id="CP014544">
    <property type="protein sequence ID" value="AMO68999.1"/>
    <property type="molecule type" value="Genomic_DNA"/>
</dbReference>
<dbReference type="GO" id="GO:0000976">
    <property type="term" value="F:transcription cis-regulatory region binding"/>
    <property type="evidence" value="ECO:0007669"/>
    <property type="project" value="TreeGrafter"/>
</dbReference>
<feature type="domain" description="HTH tetR-type" evidence="3">
    <location>
        <begin position="7"/>
        <end position="67"/>
    </location>
</feature>
<dbReference type="InterPro" id="IPR050109">
    <property type="entry name" value="HTH-type_TetR-like_transc_reg"/>
</dbReference>
<dbReference type="InterPro" id="IPR001647">
    <property type="entry name" value="HTH_TetR"/>
</dbReference>
<evidence type="ECO:0000256" key="1">
    <source>
        <dbReference type="ARBA" id="ARBA00023125"/>
    </source>
</evidence>
<dbReference type="PANTHER" id="PTHR30055">
    <property type="entry name" value="HTH-TYPE TRANSCRIPTIONAL REGULATOR RUTR"/>
    <property type="match status" value="1"/>
</dbReference>
<dbReference type="PANTHER" id="PTHR30055:SF235">
    <property type="entry name" value="TRANSCRIPTIONAL REGULATORY PROTEIN"/>
    <property type="match status" value="1"/>
</dbReference>
<name>A0A127M6Y5_9GAMM</name>
<keyword evidence="1 2" id="KW-0238">DNA-binding</keyword>
<organism evidence="4 5">
    <name type="scientific">Zhongshania aliphaticivorans</name>
    <dbReference type="NCBI Taxonomy" id="1470434"/>
    <lineage>
        <taxon>Bacteria</taxon>
        <taxon>Pseudomonadati</taxon>
        <taxon>Pseudomonadota</taxon>
        <taxon>Gammaproteobacteria</taxon>
        <taxon>Cellvibrionales</taxon>
        <taxon>Spongiibacteraceae</taxon>
        <taxon>Zhongshania</taxon>
    </lineage>
</organism>
<dbReference type="KEGG" id="zal:AZF00_12115"/>
<dbReference type="RefSeq" id="WP_008249000.1">
    <property type="nucleotide sequence ID" value="NZ_CP014544.1"/>
</dbReference>
<proteinExistence type="predicted"/>
<evidence type="ECO:0000256" key="2">
    <source>
        <dbReference type="PROSITE-ProRule" id="PRU00335"/>
    </source>
</evidence>
<dbReference type="Pfam" id="PF00440">
    <property type="entry name" value="TetR_N"/>
    <property type="match status" value="1"/>
</dbReference>
<dbReference type="Gene3D" id="1.10.357.10">
    <property type="entry name" value="Tetracycline Repressor, domain 2"/>
    <property type="match status" value="1"/>
</dbReference>
<dbReference type="GO" id="GO:0003700">
    <property type="term" value="F:DNA-binding transcription factor activity"/>
    <property type="evidence" value="ECO:0007669"/>
    <property type="project" value="TreeGrafter"/>
</dbReference>
<accession>A0A127M6Y5</accession>
<sequence length="221" mass="24843">MNKKDSGLKSERILDVAEELFALHGFDGVTMRQISTGANVDVALASYHFGKKLDLFYAVFHRRAELLGNTRREVLRNSLQAASGQPQTLEQIIEAFLLPLKFAQESGDPGWKNYMALLAYVMTSPVWSKTLMKDNFDKHVGEFIEALKVIFPKAREADLHWCYHYVSGALALTLAQTGRIDRLSGGKCQSSDFETAYQRMIPFMAAGFRAVCGKETIIKNR</sequence>
<dbReference type="SUPFAM" id="SSF46689">
    <property type="entry name" value="Homeodomain-like"/>
    <property type="match status" value="1"/>
</dbReference>
<dbReference type="InterPro" id="IPR036271">
    <property type="entry name" value="Tet_transcr_reg_TetR-rel_C_sf"/>
</dbReference>
<dbReference type="InterPro" id="IPR041586">
    <property type="entry name" value="PsrA_TetR_C"/>
</dbReference>
<protein>
    <submittedName>
        <fullName evidence="4">TetR family transcriptional regulator</fullName>
    </submittedName>
</protein>
<gene>
    <name evidence="4" type="ORF">AZF00_12115</name>
</gene>
<evidence type="ECO:0000313" key="5">
    <source>
        <dbReference type="Proteomes" id="UP000074119"/>
    </source>
</evidence>
<feature type="DNA-binding region" description="H-T-H motif" evidence="2">
    <location>
        <begin position="30"/>
        <end position="49"/>
    </location>
</feature>
<dbReference type="PROSITE" id="PS50977">
    <property type="entry name" value="HTH_TETR_2"/>
    <property type="match status" value="1"/>
</dbReference>
<evidence type="ECO:0000259" key="3">
    <source>
        <dbReference type="PROSITE" id="PS50977"/>
    </source>
</evidence>
<dbReference type="InterPro" id="IPR009057">
    <property type="entry name" value="Homeodomain-like_sf"/>
</dbReference>
<evidence type="ECO:0000313" key="4">
    <source>
        <dbReference type="EMBL" id="AMO68999.1"/>
    </source>
</evidence>
<reference evidence="4 5" key="1">
    <citation type="submission" date="2015-12" db="EMBL/GenBank/DDBJ databases">
        <authorList>
            <person name="Shamseldin A."/>
            <person name="Moawad H."/>
            <person name="Abd El-Rahim W.M."/>
            <person name="Sadowsky M.J."/>
        </authorList>
    </citation>
    <scope>NUCLEOTIDE SEQUENCE [LARGE SCALE GENOMIC DNA]</scope>
    <source>
        <strain evidence="4 5">SM2</strain>
    </source>
</reference>